<proteinExistence type="inferred from homology"/>
<dbReference type="PANTHER" id="PTHR11410">
    <property type="entry name" value="ATP SYNTHASE SUBUNIT A"/>
    <property type="match status" value="1"/>
</dbReference>
<keyword evidence="5 12" id="KW-0812">Transmembrane</keyword>
<accession>Q64LI1</accession>
<evidence type="ECO:0000313" key="13">
    <source>
        <dbReference type="EMBL" id="AAR04865.1"/>
    </source>
</evidence>
<feature type="transmembrane region" description="Helical" evidence="12">
    <location>
        <begin position="98"/>
        <end position="119"/>
    </location>
</feature>
<feature type="transmembrane region" description="Helical" evidence="12">
    <location>
        <begin position="41"/>
        <end position="68"/>
    </location>
</feature>
<dbReference type="InterPro" id="IPR000568">
    <property type="entry name" value="ATP_synth_F0_asu"/>
</dbReference>
<dbReference type="PROSITE" id="PS00449">
    <property type="entry name" value="ATPASE_A"/>
    <property type="match status" value="1"/>
</dbReference>
<dbReference type="GO" id="GO:0005743">
    <property type="term" value="C:mitochondrial inner membrane"/>
    <property type="evidence" value="ECO:0007669"/>
    <property type="project" value="UniProtKB-SubCell"/>
</dbReference>
<dbReference type="PANTHER" id="PTHR11410:SF0">
    <property type="entry name" value="ATP SYNTHASE SUBUNIT A"/>
    <property type="match status" value="1"/>
</dbReference>
<dbReference type="NCBIfam" id="TIGR01131">
    <property type="entry name" value="ATP_synt_6_or_A"/>
    <property type="match status" value="1"/>
</dbReference>
<dbReference type="InterPro" id="IPR045083">
    <property type="entry name" value="ATP_synth_F0_asu_bact/mt"/>
</dbReference>
<organism evidence="13">
    <name type="scientific">Paratomella rubra</name>
    <name type="common">Acoelomorph flatworm</name>
    <dbReference type="NCBI Taxonomy" id="90914"/>
    <lineage>
        <taxon>Eukaryota</taxon>
        <taxon>Metazoa</taxon>
        <taxon>Xenacoelomorpha</taxon>
        <taxon>Acoelomorpha</taxon>
        <taxon>Acoela</taxon>
        <taxon>Paratomellidae</taxon>
        <taxon>Paratomella</taxon>
    </lineage>
</organism>
<dbReference type="Pfam" id="PF00119">
    <property type="entry name" value="ATP-synt_A"/>
    <property type="match status" value="1"/>
</dbReference>
<dbReference type="InterPro" id="IPR035908">
    <property type="entry name" value="F0_ATP_A_sf"/>
</dbReference>
<keyword evidence="9 12" id="KW-0472">Membrane</keyword>
<reference evidence="13" key="1">
    <citation type="journal article" date="2004" name="Mol. Phylogenet. Evol.">
        <title>Mitochondrial genome data support the basal position of Acoelomorpha and the polyphyly of the Platyhelminthes.</title>
        <authorList>
            <person name="Ruiz-Trillo I."/>
            <person name="Riutort M."/>
            <person name="Fourcade H.M."/>
            <person name="Baguna J."/>
            <person name="Boore J.L."/>
        </authorList>
    </citation>
    <scope>NUCLEOTIDE SEQUENCE</scope>
</reference>
<evidence type="ECO:0000256" key="7">
    <source>
        <dbReference type="ARBA" id="ARBA00022989"/>
    </source>
</evidence>
<sequence>MLVISFFLLFSFCALYSDMLFMKIKSFVVDSFLKIVDFNNSLLVLWSVMTLSIMYFFLCSNFGGLLVFSSSVSMLYNLILVLGLSSWLISIFKVDINIFFSHLIPLGTPLWLSPIMVFIETISIVVRPLTLSVRLFVNIAAGHLLLHLVSSGVVFIFFYSFVGGSVFNFTLMWFLCFLEIFVAVVQAGVFVLLLNSYME</sequence>
<evidence type="ECO:0000256" key="9">
    <source>
        <dbReference type="ARBA" id="ARBA00023136"/>
    </source>
</evidence>
<evidence type="ECO:0000256" key="8">
    <source>
        <dbReference type="ARBA" id="ARBA00023065"/>
    </source>
</evidence>
<evidence type="ECO:0000256" key="12">
    <source>
        <dbReference type="SAM" id="Phobius"/>
    </source>
</evidence>
<dbReference type="GO" id="GO:0046933">
    <property type="term" value="F:proton-transporting ATP synthase activity, rotational mechanism"/>
    <property type="evidence" value="ECO:0007669"/>
    <property type="project" value="TreeGrafter"/>
</dbReference>
<dbReference type="InterPro" id="IPR023011">
    <property type="entry name" value="ATP_synth_F0_asu_AS"/>
</dbReference>
<geneLocation type="mitochondrion" evidence="13"/>
<evidence type="ECO:0000256" key="10">
    <source>
        <dbReference type="ARBA" id="ARBA00023310"/>
    </source>
</evidence>
<evidence type="ECO:0000256" key="3">
    <source>
        <dbReference type="ARBA" id="ARBA00022448"/>
    </source>
</evidence>
<dbReference type="PRINTS" id="PR00123">
    <property type="entry name" value="ATPASEA"/>
</dbReference>
<keyword evidence="10" id="KW-0066">ATP synthesis</keyword>
<evidence type="ECO:0000256" key="6">
    <source>
        <dbReference type="ARBA" id="ARBA00022781"/>
    </source>
</evidence>
<evidence type="ECO:0000256" key="11">
    <source>
        <dbReference type="RuleBase" id="RU004450"/>
    </source>
</evidence>
<keyword evidence="4" id="KW-0138">CF(0)</keyword>
<dbReference type="SUPFAM" id="SSF81336">
    <property type="entry name" value="F1F0 ATP synthase subunit A"/>
    <property type="match status" value="1"/>
</dbReference>
<name>Q64LI1_PARRR</name>
<evidence type="ECO:0000256" key="4">
    <source>
        <dbReference type="ARBA" id="ARBA00022547"/>
    </source>
</evidence>
<comment type="subcellular location">
    <subcellularLocation>
        <location evidence="1">Membrane</location>
        <topology evidence="1">Multi-pass membrane protein</topology>
    </subcellularLocation>
    <subcellularLocation>
        <location evidence="11">Mitochondrion inner membrane</location>
        <topology evidence="11">Multi-pass membrane protein</topology>
    </subcellularLocation>
</comment>
<keyword evidence="6" id="KW-0375">Hydrogen ion transport</keyword>
<dbReference type="EMBL" id="AY228758">
    <property type="protein sequence ID" value="AAR04865.1"/>
    <property type="molecule type" value="Genomic_DNA"/>
</dbReference>
<feature type="transmembrane region" description="Helical" evidence="12">
    <location>
        <begin position="75"/>
        <end position="92"/>
    </location>
</feature>
<dbReference type="Gene3D" id="1.20.120.220">
    <property type="entry name" value="ATP synthase, F0 complex, subunit A"/>
    <property type="match status" value="1"/>
</dbReference>
<keyword evidence="3" id="KW-0813">Transport</keyword>
<feature type="transmembrane region" description="Helical" evidence="12">
    <location>
        <begin position="171"/>
        <end position="194"/>
    </location>
</feature>
<feature type="transmembrane region" description="Helical" evidence="12">
    <location>
        <begin position="131"/>
        <end position="159"/>
    </location>
</feature>
<keyword evidence="13" id="KW-0496">Mitochondrion</keyword>
<evidence type="ECO:0000256" key="1">
    <source>
        <dbReference type="ARBA" id="ARBA00004141"/>
    </source>
</evidence>
<keyword evidence="7 12" id="KW-1133">Transmembrane helix</keyword>
<evidence type="ECO:0000256" key="2">
    <source>
        <dbReference type="ARBA" id="ARBA00006810"/>
    </source>
</evidence>
<protein>
    <recommendedName>
        <fullName evidence="11">ATP synthase subunit a</fullName>
    </recommendedName>
</protein>
<dbReference type="CDD" id="cd00310">
    <property type="entry name" value="ATP-synt_Fo_a_6"/>
    <property type="match status" value="1"/>
</dbReference>
<dbReference type="GO" id="GO:0045259">
    <property type="term" value="C:proton-transporting ATP synthase complex"/>
    <property type="evidence" value="ECO:0007669"/>
    <property type="project" value="UniProtKB-KW"/>
</dbReference>
<keyword evidence="8" id="KW-0406">Ion transport</keyword>
<evidence type="ECO:0000256" key="5">
    <source>
        <dbReference type="ARBA" id="ARBA00022692"/>
    </source>
</evidence>
<dbReference type="AlphaFoldDB" id="Q64LI1"/>
<comment type="similarity">
    <text evidence="2">Belongs to the ATPase A chain family.</text>
</comment>